<feature type="transmembrane region" description="Helical" evidence="6">
    <location>
        <begin position="150"/>
        <end position="173"/>
    </location>
</feature>
<accession>A0A9D4YT19</accession>
<keyword evidence="5 6" id="KW-0472">Membrane</keyword>
<feature type="transmembrane region" description="Helical" evidence="6">
    <location>
        <begin position="220"/>
        <end position="237"/>
    </location>
</feature>
<sequence length="267" mass="28828">MDFIDRLSGLAGGSMSRGAPAQKLFSLADLSPAVQTHLQEVYLTLAVALFLSAGGVYVSALTGFAQGLGMIGFLVSVPWMMSVPASPGTLRKRRMLFGTAAASQGLLVAPLVRSALALHPGVLFTAFAGTAGVFACFSAAALLSPRRQYLYLGGLLSSVLSTFMLMRVASFFFGGGALLFEAELYGGLAVFSGYVVYDTQVIVERCEAGLKDPLRDALDLLVDFFAIFARLLVILMRNAEKKDRRQRDGEERDGGRQRQRTTRSYRM</sequence>
<dbReference type="Proteomes" id="UP001055712">
    <property type="component" value="Unassembled WGS sequence"/>
</dbReference>
<dbReference type="AlphaFoldDB" id="A0A9D4YT19"/>
<proteinExistence type="inferred from homology"/>
<evidence type="ECO:0000256" key="4">
    <source>
        <dbReference type="ARBA" id="ARBA00022989"/>
    </source>
</evidence>
<dbReference type="PANTHER" id="PTHR23291:SF32">
    <property type="entry name" value="BAX INHIBITOR 1"/>
    <property type="match status" value="1"/>
</dbReference>
<feature type="transmembrane region" description="Helical" evidence="6">
    <location>
        <begin position="95"/>
        <end position="116"/>
    </location>
</feature>
<reference evidence="8" key="2">
    <citation type="submission" date="2020-11" db="EMBL/GenBank/DDBJ databases">
        <authorList>
            <person name="Cecchin M."/>
            <person name="Marcolungo L."/>
            <person name="Rossato M."/>
            <person name="Girolomoni L."/>
            <person name="Cosentino E."/>
            <person name="Cuine S."/>
            <person name="Li-Beisson Y."/>
            <person name="Delledonne M."/>
            <person name="Ballottari M."/>
        </authorList>
    </citation>
    <scope>NUCLEOTIDE SEQUENCE</scope>
    <source>
        <strain evidence="8">211/11P</strain>
        <tissue evidence="8">Whole cell</tissue>
    </source>
</reference>
<evidence type="ECO:0000256" key="3">
    <source>
        <dbReference type="ARBA" id="ARBA00022692"/>
    </source>
</evidence>
<evidence type="ECO:0000313" key="8">
    <source>
        <dbReference type="EMBL" id="KAI3425031.1"/>
    </source>
</evidence>
<name>A0A9D4YT19_CHLVU</name>
<feature type="region of interest" description="Disordered" evidence="7">
    <location>
        <begin position="244"/>
        <end position="267"/>
    </location>
</feature>
<evidence type="ECO:0000256" key="7">
    <source>
        <dbReference type="SAM" id="MobiDB-lite"/>
    </source>
</evidence>
<keyword evidence="4 6" id="KW-1133">Transmembrane helix</keyword>
<evidence type="ECO:0000256" key="1">
    <source>
        <dbReference type="ARBA" id="ARBA00004141"/>
    </source>
</evidence>
<dbReference type="EMBL" id="SIDB01000012">
    <property type="protein sequence ID" value="KAI3425031.1"/>
    <property type="molecule type" value="Genomic_DNA"/>
</dbReference>
<evidence type="ECO:0000256" key="2">
    <source>
        <dbReference type="ARBA" id="ARBA00010350"/>
    </source>
</evidence>
<evidence type="ECO:0000313" key="9">
    <source>
        <dbReference type="Proteomes" id="UP001055712"/>
    </source>
</evidence>
<evidence type="ECO:0000256" key="5">
    <source>
        <dbReference type="ARBA" id="ARBA00023136"/>
    </source>
</evidence>
<evidence type="ECO:0008006" key="10">
    <source>
        <dbReference type="Google" id="ProtNLM"/>
    </source>
</evidence>
<feature type="compositionally biased region" description="Basic residues" evidence="7">
    <location>
        <begin position="257"/>
        <end position="267"/>
    </location>
</feature>
<keyword evidence="3 6" id="KW-0812">Transmembrane</keyword>
<organism evidence="8 9">
    <name type="scientific">Chlorella vulgaris</name>
    <name type="common">Green alga</name>
    <dbReference type="NCBI Taxonomy" id="3077"/>
    <lineage>
        <taxon>Eukaryota</taxon>
        <taxon>Viridiplantae</taxon>
        <taxon>Chlorophyta</taxon>
        <taxon>core chlorophytes</taxon>
        <taxon>Trebouxiophyceae</taxon>
        <taxon>Chlorellales</taxon>
        <taxon>Chlorellaceae</taxon>
        <taxon>Chlorella clade</taxon>
        <taxon>Chlorella</taxon>
    </lineage>
</organism>
<keyword evidence="9" id="KW-1185">Reference proteome</keyword>
<dbReference type="Pfam" id="PF01027">
    <property type="entry name" value="Bax1-I"/>
    <property type="match status" value="1"/>
</dbReference>
<comment type="similarity">
    <text evidence="2 6">Belongs to the BI1 family.</text>
</comment>
<dbReference type="PANTHER" id="PTHR23291">
    <property type="entry name" value="BAX INHIBITOR-RELATED"/>
    <property type="match status" value="1"/>
</dbReference>
<dbReference type="GO" id="GO:0016020">
    <property type="term" value="C:membrane"/>
    <property type="evidence" value="ECO:0007669"/>
    <property type="project" value="UniProtKB-SubCell"/>
</dbReference>
<dbReference type="OrthoDB" id="1277691at2759"/>
<comment type="subcellular location">
    <subcellularLocation>
        <location evidence="1">Membrane</location>
        <topology evidence="1">Multi-pass membrane protein</topology>
    </subcellularLocation>
</comment>
<dbReference type="InterPro" id="IPR006214">
    <property type="entry name" value="Bax_inhibitor_1-related"/>
</dbReference>
<evidence type="ECO:0000256" key="6">
    <source>
        <dbReference type="RuleBase" id="RU004379"/>
    </source>
</evidence>
<feature type="compositionally biased region" description="Basic and acidic residues" evidence="7">
    <location>
        <begin position="244"/>
        <end position="256"/>
    </location>
</feature>
<protein>
    <recommendedName>
        <fullName evidence="10">Bax inhibitor 1</fullName>
    </recommendedName>
</protein>
<dbReference type="CDD" id="cd10430">
    <property type="entry name" value="BI-1"/>
    <property type="match status" value="1"/>
</dbReference>
<feature type="transmembrane region" description="Helical" evidence="6">
    <location>
        <begin position="41"/>
        <end position="58"/>
    </location>
</feature>
<feature type="transmembrane region" description="Helical" evidence="6">
    <location>
        <begin position="64"/>
        <end position="83"/>
    </location>
</feature>
<gene>
    <name evidence="8" type="ORF">D9Q98_008409</name>
</gene>
<reference evidence="8" key="1">
    <citation type="journal article" date="2019" name="Plant J.">
        <title>Chlorella vulgaris genome assembly and annotation reveals the molecular basis for metabolic acclimation to high light conditions.</title>
        <authorList>
            <person name="Cecchin M."/>
            <person name="Marcolungo L."/>
            <person name="Rossato M."/>
            <person name="Girolomoni L."/>
            <person name="Cosentino E."/>
            <person name="Cuine S."/>
            <person name="Li-Beisson Y."/>
            <person name="Delledonne M."/>
            <person name="Ballottari M."/>
        </authorList>
    </citation>
    <scope>NUCLEOTIDE SEQUENCE</scope>
    <source>
        <strain evidence="8">211/11P</strain>
    </source>
</reference>
<feature type="transmembrane region" description="Helical" evidence="6">
    <location>
        <begin position="122"/>
        <end position="143"/>
    </location>
</feature>
<comment type="caution">
    <text evidence="8">The sequence shown here is derived from an EMBL/GenBank/DDBJ whole genome shotgun (WGS) entry which is preliminary data.</text>
</comment>